<reference evidence="1 2" key="1">
    <citation type="journal article" date="2023" name="Science">
        <title>Complex scaffold remodeling in plant triterpene biosynthesis.</title>
        <authorList>
            <person name="De La Pena R."/>
            <person name="Hodgson H."/>
            <person name="Liu J.C."/>
            <person name="Stephenson M.J."/>
            <person name="Martin A.C."/>
            <person name="Owen C."/>
            <person name="Harkess A."/>
            <person name="Leebens-Mack J."/>
            <person name="Jimenez L.E."/>
            <person name="Osbourn A."/>
            <person name="Sattely E.S."/>
        </authorList>
    </citation>
    <scope>NUCLEOTIDE SEQUENCE [LARGE SCALE GENOMIC DNA]</scope>
    <source>
        <strain evidence="2">cv. JPN11</strain>
        <tissue evidence="1">Leaf</tissue>
    </source>
</reference>
<evidence type="ECO:0000313" key="1">
    <source>
        <dbReference type="EMBL" id="KAJ4702252.1"/>
    </source>
</evidence>
<comment type="caution">
    <text evidence="1">The sequence shown here is derived from an EMBL/GenBank/DDBJ whole genome shotgun (WGS) entry which is preliminary data.</text>
</comment>
<protein>
    <submittedName>
        <fullName evidence="1">Uncharacterized protein</fullName>
    </submittedName>
</protein>
<dbReference type="EMBL" id="CM051407">
    <property type="protein sequence ID" value="KAJ4702252.1"/>
    <property type="molecule type" value="Genomic_DNA"/>
</dbReference>
<gene>
    <name evidence="1" type="ORF">OWV82_025361</name>
</gene>
<name>A0ACC1WTQ2_MELAZ</name>
<dbReference type="Proteomes" id="UP001164539">
    <property type="component" value="Chromosome 14"/>
</dbReference>
<sequence>MIKNPSKATMQITRWVTDLDWRLLLLVIPPLSILVFLSLSSTPIYQFSAFTPLQSYISNRGTLHTTITNSSDSVISVPNRSEPAVSGWEDELQRSRIAVCLVGGARRFELTGPSIVENILKVYPNADLFLHSPMDRNAYKFSLLKVVTRLASVRIFEPKPINETESQVRVLSAAGSPNGIQGLLQYFNLVEGCLKMIESYQQRNNFKYDWIVRTRVDGYWNAPLDPGNFIPGQYLVPLGSNYGGLNDRLGIGDLNTSMVALSRLSLIPQLDSAGFHQLNSETAFKAQLTRQRVPYLAKRFPFCVVTDRKYTFPPSRFGVPVAALSSRGPLSGAKCRPCTAVCQGPCVADVMRSLYRGWSWTNWENGTVELCDAHGDWERDWEKIFDRVAGKKLASARKKFRALDVEKCMDDFKKMKKRAFSWEAPPPEDICVLGLGS</sequence>
<proteinExistence type="predicted"/>
<evidence type="ECO:0000313" key="2">
    <source>
        <dbReference type="Proteomes" id="UP001164539"/>
    </source>
</evidence>
<organism evidence="1 2">
    <name type="scientific">Melia azedarach</name>
    <name type="common">Chinaberry tree</name>
    <dbReference type="NCBI Taxonomy" id="155640"/>
    <lineage>
        <taxon>Eukaryota</taxon>
        <taxon>Viridiplantae</taxon>
        <taxon>Streptophyta</taxon>
        <taxon>Embryophyta</taxon>
        <taxon>Tracheophyta</taxon>
        <taxon>Spermatophyta</taxon>
        <taxon>Magnoliopsida</taxon>
        <taxon>eudicotyledons</taxon>
        <taxon>Gunneridae</taxon>
        <taxon>Pentapetalae</taxon>
        <taxon>rosids</taxon>
        <taxon>malvids</taxon>
        <taxon>Sapindales</taxon>
        <taxon>Meliaceae</taxon>
        <taxon>Melia</taxon>
    </lineage>
</organism>
<keyword evidence="2" id="KW-1185">Reference proteome</keyword>
<accession>A0ACC1WTQ2</accession>